<dbReference type="SUPFAM" id="SSF48371">
    <property type="entry name" value="ARM repeat"/>
    <property type="match status" value="1"/>
</dbReference>
<dbReference type="Pfam" id="PF07814">
    <property type="entry name" value="WAPL"/>
    <property type="match status" value="1"/>
</dbReference>
<dbReference type="AlphaFoldDB" id="A0A067Q2D4"/>
<feature type="compositionally biased region" description="Polar residues" evidence="2">
    <location>
        <begin position="315"/>
        <end position="338"/>
    </location>
</feature>
<dbReference type="InParanoid" id="A0A067Q2D4"/>
<feature type="region of interest" description="Disordered" evidence="2">
    <location>
        <begin position="315"/>
        <end position="353"/>
    </location>
</feature>
<feature type="compositionally biased region" description="Polar residues" evidence="2">
    <location>
        <begin position="185"/>
        <end position="206"/>
    </location>
</feature>
<feature type="compositionally biased region" description="Polar residues" evidence="2">
    <location>
        <begin position="372"/>
        <end position="386"/>
    </location>
</feature>
<evidence type="ECO:0000259" key="3">
    <source>
        <dbReference type="Pfam" id="PF07814"/>
    </source>
</evidence>
<gene>
    <name evidence="4" type="ORF">JAAARDRAFT_602540</name>
</gene>
<keyword evidence="5" id="KW-1185">Reference proteome</keyword>
<name>A0A067Q2D4_9AGAM</name>
<protein>
    <recommendedName>
        <fullName evidence="3">Wings apart-like protein C-terminal domain-containing protein</fullName>
    </recommendedName>
</protein>
<dbReference type="OrthoDB" id="78088at2759"/>
<feature type="domain" description="Wings apart-like protein C-terminal" evidence="3">
    <location>
        <begin position="450"/>
        <end position="553"/>
    </location>
</feature>
<dbReference type="EMBL" id="KL197714">
    <property type="protein sequence ID" value="KDQ60305.1"/>
    <property type="molecule type" value="Genomic_DNA"/>
</dbReference>
<feature type="region of interest" description="Disordered" evidence="2">
    <location>
        <begin position="372"/>
        <end position="392"/>
    </location>
</feature>
<dbReference type="STRING" id="933084.A0A067Q2D4"/>
<evidence type="ECO:0000256" key="1">
    <source>
        <dbReference type="ARBA" id="ARBA00006854"/>
    </source>
</evidence>
<sequence>MASRPSKPVTYSRRFSRRDSKRRTDSDEPDRSPSPTPMRSRKRRKFQVSVVQAVVSPPSNKQESHKGLSRDESSQRSSNSIPVGGPKAAVAGSSRHHESGEDRPPGIEASSSSRPLARRPESLKRRKTTETLSSQRHSPPLPHKRYSTHVSATDEETDIDDHDSVLIDSANSSARINSLKPPSTPTRSVPSITYLSRTPNSAQRLQASPEAVQASPGRLLSRTPTAPASLSTDSPSSTSSSPRKPAKDLSFIFHSSSRPNSKKVVPLPPTRGNHGLAKRMLGRSRTDSSLVSNIPGSSESVTSGVEVLPIGLSAHPSSELTSQQRTVDTPIIESNSPDDTPLRRPSPPVRTRTYAGTSRSFLVAIPTSQIPSLNGQDASAPTLQNSQEDEFDVRESYTDLRTRWGVDNSDDHNPFSQLPSPYEARPTGQAATVHDVRVDQFSNGVINDFKTITDLRSKGESRRFMDEVGYLFEGLHKSEGITVRRASALEIVNKLCDEDFARKAKASDFLDTAWTACCSAAADERDKVLDAILAFFAALVARDSHSIGQFADRTHFTSILVPILSCLVRERDPLWLICSEAPDPLLKPIGIGRGEKTMLKRLRGFVSKSGIFSSDPWISTRLCISEALATLSPSLLDPELLPAVASSLISEMRLLPPRITAYSAGMSMLPLSQTSAFLDLPSLRHIGNCLKLLDSFLLRAWDVIPPTSWDTVFPDTASTVEGLLSACAVAEVIVRDPLSETIRKSAVMCFEYALRVLINISHGSHKWCQALVDHGPTLPTLMRLILSLHNSESVTSIKIELDSDVDGGDSSTLDQLYLLLGLLTNLAQGAEGCRESLRGIRVDPLCFGKRSCLQSCRCQSRVSGLECLAQIYTQEEQENAPHKTFLHGHLAILLGLLMRDSVPNRNIILGAVSGVSTTAKLASLIESGQHVLALQSRLNQERRCAPGELVDPLDESTSAGDDGDDSMGAIHEILEFLHRLQAETVD</sequence>
<comment type="similarity">
    <text evidence="1">Belongs to the WAPL family.</text>
</comment>
<accession>A0A067Q2D4</accession>
<dbReference type="InterPro" id="IPR039874">
    <property type="entry name" value="WAPL"/>
</dbReference>
<reference evidence="5" key="1">
    <citation type="journal article" date="2014" name="Proc. Natl. Acad. Sci. U.S.A.">
        <title>Extensive sampling of basidiomycete genomes demonstrates inadequacy of the white-rot/brown-rot paradigm for wood decay fungi.</title>
        <authorList>
            <person name="Riley R."/>
            <person name="Salamov A.A."/>
            <person name="Brown D.W."/>
            <person name="Nagy L.G."/>
            <person name="Floudas D."/>
            <person name="Held B.W."/>
            <person name="Levasseur A."/>
            <person name="Lombard V."/>
            <person name="Morin E."/>
            <person name="Otillar R."/>
            <person name="Lindquist E.A."/>
            <person name="Sun H."/>
            <person name="LaButti K.M."/>
            <person name="Schmutz J."/>
            <person name="Jabbour D."/>
            <person name="Luo H."/>
            <person name="Baker S.E."/>
            <person name="Pisabarro A.G."/>
            <person name="Walton J.D."/>
            <person name="Blanchette R.A."/>
            <person name="Henrissat B."/>
            <person name="Martin F."/>
            <person name="Cullen D."/>
            <person name="Hibbett D.S."/>
            <person name="Grigoriev I.V."/>
        </authorList>
    </citation>
    <scope>NUCLEOTIDE SEQUENCE [LARGE SCALE GENOMIC DNA]</scope>
    <source>
        <strain evidence="5">MUCL 33604</strain>
    </source>
</reference>
<evidence type="ECO:0000313" key="4">
    <source>
        <dbReference type="EMBL" id="KDQ60305.1"/>
    </source>
</evidence>
<feature type="compositionally biased region" description="Low complexity" evidence="2">
    <location>
        <begin position="223"/>
        <end position="242"/>
    </location>
</feature>
<dbReference type="Proteomes" id="UP000027265">
    <property type="component" value="Unassembled WGS sequence"/>
</dbReference>
<feature type="region of interest" description="Disordered" evidence="2">
    <location>
        <begin position="1"/>
        <end position="301"/>
    </location>
</feature>
<feature type="compositionally biased region" description="Basic and acidic residues" evidence="2">
    <location>
        <begin position="22"/>
        <end position="31"/>
    </location>
</feature>
<dbReference type="PANTHER" id="PTHR22100:SF13">
    <property type="entry name" value="WINGS APART-LIKE PROTEIN HOMOLOG"/>
    <property type="match status" value="1"/>
</dbReference>
<dbReference type="HOGENOM" id="CLU_012436_0_0_1"/>
<feature type="compositionally biased region" description="Low complexity" evidence="2">
    <location>
        <begin position="47"/>
        <end position="59"/>
    </location>
</feature>
<feature type="compositionally biased region" description="Basic and acidic residues" evidence="2">
    <location>
        <begin position="95"/>
        <end position="105"/>
    </location>
</feature>
<dbReference type="InterPro" id="IPR011989">
    <property type="entry name" value="ARM-like"/>
</dbReference>
<dbReference type="Gene3D" id="1.25.10.10">
    <property type="entry name" value="Leucine-rich Repeat Variant"/>
    <property type="match status" value="1"/>
</dbReference>
<dbReference type="InterPro" id="IPR016024">
    <property type="entry name" value="ARM-type_fold"/>
</dbReference>
<evidence type="ECO:0000313" key="5">
    <source>
        <dbReference type="Proteomes" id="UP000027265"/>
    </source>
</evidence>
<evidence type="ECO:0000256" key="2">
    <source>
        <dbReference type="SAM" id="MobiDB-lite"/>
    </source>
</evidence>
<feature type="compositionally biased region" description="Basic and acidic residues" evidence="2">
    <location>
        <begin position="62"/>
        <end position="74"/>
    </location>
</feature>
<dbReference type="InterPro" id="IPR022771">
    <property type="entry name" value="WAPL_C"/>
</dbReference>
<proteinExistence type="inferred from homology"/>
<organism evidence="4 5">
    <name type="scientific">Jaapia argillacea MUCL 33604</name>
    <dbReference type="NCBI Taxonomy" id="933084"/>
    <lineage>
        <taxon>Eukaryota</taxon>
        <taxon>Fungi</taxon>
        <taxon>Dikarya</taxon>
        <taxon>Basidiomycota</taxon>
        <taxon>Agaricomycotina</taxon>
        <taxon>Agaricomycetes</taxon>
        <taxon>Agaricomycetidae</taxon>
        <taxon>Jaapiales</taxon>
        <taxon>Jaapiaceae</taxon>
        <taxon>Jaapia</taxon>
    </lineage>
</organism>
<dbReference type="PANTHER" id="PTHR22100">
    <property type="entry name" value="WINGS APART-LIKE PROTEIN HOMOLOG"/>
    <property type="match status" value="1"/>
</dbReference>